<evidence type="ECO:0000256" key="1">
    <source>
        <dbReference type="ARBA" id="ARBA00004141"/>
    </source>
</evidence>
<organism evidence="7 8">
    <name type="scientific">Sphingobium nicotianae</name>
    <dbReference type="NCBI Taxonomy" id="2782607"/>
    <lineage>
        <taxon>Bacteria</taxon>
        <taxon>Pseudomonadati</taxon>
        <taxon>Pseudomonadota</taxon>
        <taxon>Alphaproteobacteria</taxon>
        <taxon>Sphingomonadales</taxon>
        <taxon>Sphingomonadaceae</taxon>
        <taxon>Sphingobium</taxon>
    </lineage>
</organism>
<evidence type="ECO:0000259" key="6">
    <source>
        <dbReference type="PROSITE" id="PS50850"/>
    </source>
</evidence>
<dbReference type="Gene3D" id="1.20.1250.20">
    <property type="entry name" value="MFS general substrate transporter like domains"/>
    <property type="match status" value="2"/>
</dbReference>
<comment type="caution">
    <text evidence="7">The sequence shown here is derived from an EMBL/GenBank/DDBJ whole genome shotgun (WGS) entry which is preliminary data.</text>
</comment>
<accession>A0A9X1IS74</accession>
<feature type="transmembrane region" description="Helical" evidence="5">
    <location>
        <begin position="174"/>
        <end position="194"/>
    </location>
</feature>
<sequence length="397" mass="41741">MRSSTRPGATIAIPRTVVALGFVSLFMDLSSEIIHALLPLFLTATLGASVVVVGVIDGIAEATASISKIFSGYVSDRIGRRKPLILLGYGMAALTKPLFAIAQSAGLVLGARFADRIGKGLRGAPRDALVADVTPEAIRGRAFGLRQSMDTIGAFLGPLLAIGLMLLFRNDMRAVFWVAVIPAVMSAMIVLVWVREPADHGAGTARMPLRMRDIGQFDFGFWAVVGTGVIFTLARFSEAFLVLKASESGLAVAFAPLVFVAMNLIYSTGAYPAGILSDRVPAKVLLRWGLLCLVAADALLAFGSTLPLVFCGVALWGAHMALTQGLLAKLVTDRSPGRLRGTAFGLFNLATGIAMLVASVVAGLLWDRLGSAATFMAGGAFGLLALMLSFWGKDPTV</sequence>
<feature type="transmembrane region" description="Helical" evidence="5">
    <location>
        <begin position="33"/>
        <end position="56"/>
    </location>
</feature>
<keyword evidence="2 5" id="KW-0812">Transmembrane</keyword>
<dbReference type="PROSITE" id="PS50850">
    <property type="entry name" value="MFS"/>
    <property type="match status" value="1"/>
</dbReference>
<dbReference type="InterPro" id="IPR036259">
    <property type="entry name" value="MFS_trans_sf"/>
</dbReference>
<keyword evidence="3 5" id="KW-1133">Transmembrane helix</keyword>
<evidence type="ECO:0000256" key="4">
    <source>
        <dbReference type="ARBA" id="ARBA00023136"/>
    </source>
</evidence>
<dbReference type="GO" id="GO:0016020">
    <property type="term" value="C:membrane"/>
    <property type="evidence" value="ECO:0007669"/>
    <property type="project" value="UniProtKB-SubCell"/>
</dbReference>
<feature type="transmembrane region" description="Helical" evidence="5">
    <location>
        <begin position="215"/>
        <end position="236"/>
    </location>
</feature>
<evidence type="ECO:0000256" key="5">
    <source>
        <dbReference type="SAM" id="Phobius"/>
    </source>
</evidence>
<protein>
    <submittedName>
        <fullName evidence="7">MFS transporter</fullName>
    </submittedName>
</protein>
<dbReference type="EMBL" id="JAHGAW010000009">
    <property type="protein sequence ID" value="MBT2188143.1"/>
    <property type="molecule type" value="Genomic_DNA"/>
</dbReference>
<gene>
    <name evidence="7" type="ORF">KK488_14405</name>
</gene>
<dbReference type="SUPFAM" id="SSF103473">
    <property type="entry name" value="MFS general substrate transporter"/>
    <property type="match status" value="1"/>
</dbReference>
<proteinExistence type="predicted"/>
<dbReference type="PANTHER" id="PTHR23518:SF2">
    <property type="entry name" value="MAJOR FACILITATOR SUPERFAMILY TRANSPORTER"/>
    <property type="match status" value="1"/>
</dbReference>
<feature type="transmembrane region" description="Helical" evidence="5">
    <location>
        <begin position="7"/>
        <end position="27"/>
    </location>
</feature>
<dbReference type="InterPro" id="IPR005829">
    <property type="entry name" value="Sugar_transporter_CS"/>
</dbReference>
<reference evidence="7" key="1">
    <citation type="submission" date="2021-05" db="EMBL/GenBank/DDBJ databases">
        <title>Genome of Sphingobium sp. strain.</title>
        <authorList>
            <person name="Fan R."/>
        </authorList>
    </citation>
    <scope>NUCLEOTIDE SEQUENCE</scope>
    <source>
        <strain evidence="7">H33</strain>
    </source>
</reference>
<keyword evidence="8" id="KW-1185">Reference proteome</keyword>
<dbReference type="AlphaFoldDB" id="A0A9X1IS74"/>
<feature type="transmembrane region" description="Helical" evidence="5">
    <location>
        <begin position="343"/>
        <end position="366"/>
    </location>
</feature>
<dbReference type="GO" id="GO:0022857">
    <property type="term" value="F:transmembrane transporter activity"/>
    <property type="evidence" value="ECO:0007669"/>
    <property type="project" value="InterPro"/>
</dbReference>
<name>A0A9X1IS74_9SPHN</name>
<dbReference type="RefSeq" id="WP_214624399.1">
    <property type="nucleotide sequence ID" value="NZ_JAHGAW010000009.1"/>
</dbReference>
<feature type="transmembrane region" description="Helical" evidence="5">
    <location>
        <begin position="149"/>
        <end position="168"/>
    </location>
</feature>
<dbReference type="PROSITE" id="PS00216">
    <property type="entry name" value="SUGAR_TRANSPORT_1"/>
    <property type="match status" value="1"/>
</dbReference>
<dbReference type="Proteomes" id="UP001138757">
    <property type="component" value="Unassembled WGS sequence"/>
</dbReference>
<dbReference type="Pfam" id="PF07690">
    <property type="entry name" value="MFS_1"/>
    <property type="match status" value="2"/>
</dbReference>
<dbReference type="CDD" id="cd17370">
    <property type="entry name" value="MFS_MJ1317_like"/>
    <property type="match status" value="1"/>
</dbReference>
<comment type="subcellular location">
    <subcellularLocation>
        <location evidence="1">Membrane</location>
        <topology evidence="1">Multi-pass membrane protein</topology>
    </subcellularLocation>
</comment>
<evidence type="ECO:0000256" key="3">
    <source>
        <dbReference type="ARBA" id="ARBA00022989"/>
    </source>
</evidence>
<feature type="transmembrane region" description="Helical" evidence="5">
    <location>
        <begin position="372"/>
        <end position="391"/>
    </location>
</feature>
<dbReference type="InterPro" id="IPR020846">
    <property type="entry name" value="MFS_dom"/>
</dbReference>
<feature type="domain" description="Major facilitator superfamily (MFS) profile" evidence="6">
    <location>
        <begin position="16"/>
        <end position="397"/>
    </location>
</feature>
<dbReference type="PANTHER" id="PTHR23518">
    <property type="entry name" value="C-METHYLTRANSFERASE"/>
    <property type="match status" value="1"/>
</dbReference>
<keyword evidence="4 5" id="KW-0472">Membrane</keyword>
<evidence type="ECO:0000313" key="7">
    <source>
        <dbReference type="EMBL" id="MBT2188143.1"/>
    </source>
</evidence>
<dbReference type="InterPro" id="IPR011701">
    <property type="entry name" value="MFS"/>
</dbReference>
<feature type="transmembrane region" description="Helical" evidence="5">
    <location>
        <begin position="248"/>
        <end position="272"/>
    </location>
</feature>
<evidence type="ECO:0000256" key="2">
    <source>
        <dbReference type="ARBA" id="ARBA00022692"/>
    </source>
</evidence>
<evidence type="ECO:0000313" key="8">
    <source>
        <dbReference type="Proteomes" id="UP001138757"/>
    </source>
</evidence>